<dbReference type="AlphaFoldDB" id="W4K185"/>
<evidence type="ECO:0000313" key="1">
    <source>
        <dbReference type="EMBL" id="ETW78836.1"/>
    </source>
</evidence>
<evidence type="ECO:0000313" key="2">
    <source>
        <dbReference type="Proteomes" id="UP000030671"/>
    </source>
</evidence>
<sequence>MAPDIFGEGIQVHRHLHIPRRLEPVGAHNFFDLALQPEDQRRVEHLCPRREMTVVNLPPAARCPPYARGAAHIP</sequence>
<keyword evidence="2" id="KW-1185">Reference proteome</keyword>
<name>W4K185_HETIT</name>
<protein>
    <submittedName>
        <fullName evidence="1">Uncharacterized protein</fullName>
    </submittedName>
</protein>
<reference evidence="1 2" key="1">
    <citation type="journal article" date="2012" name="New Phytol.">
        <title>Insight into trade-off between wood decay and parasitism from the genome of a fungal forest pathogen.</title>
        <authorList>
            <person name="Olson A."/>
            <person name="Aerts A."/>
            <person name="Asiegbu F."/>
            <person name="Belbahri L."/>
            <person name="Bouzid O."/>
            <person name="Broberg A."/>
            <person name="Canback B."/>
            <person name="Coutinho P.M."/>
            <person name="Cullen D."/>
            <person name="Dalman K."/>
            <person name="Deflorio G."/>
            <person name="van Diepen L.T."/>
            <person name="Dunand C."/>
            <person name="Duplessis S."/>
            <person name="Durling M."/>
            <person name="Gonthier P."/>
            <person name="Grimwood J."/>
            <person name="Fossdal C.G."/>
            <person name="Hansson D."/>
            <person name="Henrissat B."/>
            <person name="Hietala A."/>
            <person name="Himmelstrand K."/>
            <person name="Hoffmeister D."/>
            <person name="Hogberg N."/>
            <person name="James T.Y."/>
            <person name="Karlsson M."/>
            <person name="Kohler A."/>
            <person name="Kues U."/>
            <person name="Lee Y.H."/>
            <person name="Lin Y.C."/>
            <person name="Lind M."/>
            <person name="Lindquist E."/>
            <person name="Lombard V."/>
            <person name="Lucas S."/>
            <person name="Lunden K."/>
            <person name="Morin E."/>
            <person name="Murat C."/>
            <person name="Park J."/>
            <person name="Raffaello T."/>
            <person name="Rouze P."/>
            <person name="Salamov A."/>
            <person name="Schmutz J."/>
            <person name="Solheim H."/>
            <person name="Stahlberg J."/>
            <person name="Velez H."/>
            <person name="de Vries R.P."/>
            <person name="Wiebenga A."/>
            <person name="Woodward S."/>
            <person name="Yakovlev I."/>
            <person name="Garbelotto M."/>
            <person name="Martin F."/>
            <person name="Grigoriev I.V."/>
            <person name="Stenlid J."/>
        </authorList>
    </citation>
    <scope>NUCLEOTIDE SEQUENCE [LARGE SCALE GENOMIC DNA]</scope>
    <source>
        <strain evidence="1 2">TC 32-1</strain>
    </source>
</reference>
<dbReference type="HOGENOM" id="CLU_2688120_0_0_1"/>
<organism evidence="1 2">
    <name type="scientific">Heterobasidion irregulare (strain TC 32-1)</name>
    <dbReference type="NCBI Taxonomy" id="747525"/>
    <lineage>
        <taxon>Eukaryota</taxon>
        <taxon>Fungi</taxon>
        <taxon>Dikarya</taxon>
        <taxon>Basidiomycota</taxon>
        <taxon>Agaricomycotina</taxon>
        <taxon>Agaricomycetes</taxon>
        <taxon>Russulales</taxon>
        <taxon>Bondarzewiaceae</taxon>
        <taxon>Heterobasidion</taxon>
        <taxon>Heterobasidion annosum species complex</taxon>
    </lineage>
</organism>
<dbReference type="Proteomes" id="UP000030671">
    <property type="component" value="Unassembled WGS sequence"/>
</dbReference>
<dbReference type="InParanoid" id="W4K185"/>
<dbReference type="GeneID" id="20674826"/>
<dbReference type="EMBL" id="KI925461">
    <property type="protein sequence ID" value="ETW78836.1"/>
    <property type="molecule type" value="Genomic_DNA"/>
</dbReference>
<gene>
    <name evidence="1" type="ORF">HETIRDRAFT_435456</name>
</gene>
<dbReference type="RefSeq" id="XP_009549135.1">
    <property type="nucleotide sequence ID" value="XM_009550840.1"/>
</dbReference>
<dbReference type="KEGG" id="hir:HETIRDRAFT_435456"/>
<accession>W4K185</accession>
<proteinExistence type="predicted"/>